<comment type="caution">
    <text evidence="1">The sequence shown here is derived from an EMBL/GenBank/DDBJ whole genome shotgun (WGS) entry which is preliminary data.</text>
</comment>
<reference evidence="1 2" key="1">
    <citation type="submission" date="2024-04" db="EMBL/GenBank/DDBJ databases">
        <title>A novel species isolated from cricket.</title>
        <authorList>
            <person name="Wang H.-C."/>
        </authorList>
    </citation>
    <scope>NUCLEOTIDE SEQUENCE [LARGE SCALE GENOMIC DNA]</scope>
    <source>
        <strain evidence="1 2">WL0021</strain>
    </source>
</reference>
<name>A0ABV0BGR2_9HYPH</name>
<dbReference type="EMBL" id="JBBYXI010000001">
    <property type="protein sequence ID" value="MEN3929461.1"/>
    <property type="molecule type" value="Genomic_DNA"/>
</dbReference>
<sequence length="360" mass="41484">MEFLVQCDPKFPYNDIVDIRQRLLKSNALVFGYAFEKFDLFSIESILHLQHFEEKKIQLLPDLNIVSRMINVAQFGIPSRMDDVTKLAIDLMAFSQTMNIFIEPSIAFHELASCEGNQKALEKLAWFRVADYGQANSWVDLAQGRIQRLPSVSLKETQKLDLAYPLSRWRRNYIVALKIAELELSNLTQLDRALSLLKWMVQDYFFAGPAAIFATMYFSPHKKKRVIKNLHSTDRERAIRGIKNAAWDITHMSDFVAKINKNDQNIKQGEYFIFATADKSLAEIAPVLIYNSSKYDQVDELARNLSKWWPSVEALKISEVLTQYLRDIEGRPPPTSTLPSDNPIQFMIEKGERIIKGTVK</sequence>
<keyword evidence="2" id="KW-1185">Reference proteome</keyword>
<organism evidence="1 2">
    <name type="scientific">Hohaiivirga grylli</name>
    <dbReference type="NCBI Taxonomy" id="3133970"/>
    <lineage>
        <taxon>Bacteria</taxon>
        <taxon>Pseudomonadati</taxon>
        <taxon>Pseudomonadota</taxon>
        <taxon>Alphaproteobacteria</taxon>
        <taxon>Hyphomicrobiales</taxon>
        <taxon>Methylobacteriaceae</taxon>
        <taxon>Hohaiivirga</taxon>
    </lineage>
</organism>
<evidence type="ECO:0000313" key="2">
    <source>
        <dbReference type="Proteomes" id="UP001418637"/>
    </source>
</evidence>
<protein>
    <submittedName>
        <fullName evidence="1">Uncharacterized protein</fullName>
    </submittedName>
</protein>
<dbReference type="Proteomes" id="UP001418637">
    <property type="component" value="Unassembled WGS sequence"/>
</dbReference>
<proteinExistence type="predicted"/>
<dbReference type="RefSeq" id="WP_346335462.1">
    <property type="nucleotide sequence ID" value="NZ_JBBYXI010000001.1"/>
</dbReference>
<gene>
    <name evidence="1" type="ORF">WJT86_00125</name>
</gene>
<evidence type="ECO:0000313" key="1">
    <source>
        <dbReference type="EMBL" id="MEN3929461.1"/>
    </source>
</evidence>
<accession>A0ABV0BGR2</accession>